<dbReference type="GO" id="GO:0009941">
    <property type="term" value="C:chloroplast envelope"/>
    <property type="evidence" value="ECO:0007669"/>
    <property type="project" value="UniProtKB-ARBA"/>
</dbReference>
<evidence type="ECO:0000256" key="2">
    <source>
        <dbReference type="ARBA" id="ARBA00006528"/>
    </source>
</evidence>
<evidence type="ECO:0000256" key="6">
    <source>
        <dbReference type="SAM" id="MobiDB-lite"/>
    </source>
</evidence>
<feature type="region of interest" description="Disordered" evidence="6">
    <location>
        <begin position="397"/>
        <end position="503"/>
    </location>
</feature>
<evidence type="ECO:0000313" key="9">
    <source>
        <dbReference type="Proteomes" id="UP000002009"/>
    </source>
</evidence>
<comment type="subcellular location">
    <subcellularLocation>
        <location evidence="1">Membrane</location>
        <topology evidence="1">Multi-pass membrane protein</topology>
    </subcellularLocation>
</comment>
<dbReference type="RefSeq" id="XP_002503196.1">
    <property type="nucleotide sequence ID" value="XM_002503150.1"/>
</dbReference>
<feature type="compositionally biased region" description="Basic residues" evidence="6">
    <location>
        <begin position="415"/>
        <end position="430"/>
    </location>
</feature>
<dbReference type="AlphaFoldDB" id="C1E855"/>
<organism evidence="8 9">
    <name type="scientific">Micromonas commoda (strain RCC299 / NOUM17 / CCMP2709)</name>
    <name type="common">Picoplanktonic green alga</name>
    <dbReference type="NCBI Taxonomy" id="296587"/>
    <lineage>
        <taxon>Eukaryota</taxon>
        <taxon>Viridiplantae</taxon>
        <taxon>Chlorophyta</taxon>
        <taxon>Mamiellophyceae</taxon>
        <taxon>Mamiellales</taxon>
        <taxon>Mamiellaceae</taxon>
        <taxon>Micromonas</taxon>
    </lineage>
</organism>
<feature type="transmembrane region" description="Helical" evidence="7">
    <location>
        <begin position="202"/>
        <end position="223"/>
    </location>
</feature>
<dbReference type="OrthoDB" id="203097at2759"/>
<feature type="transmembrane region" description="Helical" evidence="7">
    <location>
        <begin position="136"/>
        <end position="160"/>
    </location>
</feature>
<protein>
    <submittedName>
        <fullName evidence="8">Bile Acid:Na+ symporter family</fullName>
    </submittedName>
</protein>
<evidence type="ECO:0000256" key="1">
    <source>
        <dbReference type="ARBA" id="ARBA00004141"/>
    </source>
</evidence>
<evidence type="ECO:0000256" key="7">
    <source>
        <dbReference type="SAM" id="Phobius"/>
    </source>
</evidence>
<accession>C1E855</accession>
<dbReference type="OMA" id="FYQVVQV"/>
<feature type="compositionally biased region" description="Gly residues" evidence="6">
    <location>
        <begin position="404"/>
        <end position="414"/>
    </location>
</feature>
<dbReference type="PANTHER" id="PTHR10361">
    <property type="entry name" value="SODIUM-BILE ACID COTRANSPORTER"/>
    <property type="match status" value="1"/>
</dbReference>
<reference evidence="8 9" key="1">
    <citation type="journal article" date="2009" name="Science">
        <title>Green evolution and dynamic adaptations revealed by genomes of the marine picoeukaryotes Micromonas.</title>
        <authorList>
            <person name="Worden A.Z."/>
            <person name="Lee J.H."/>
            <person name="Mock T."/>
            <person name="Rouze P."/>
            <person name="Simmons M.P."/>
            <person name="Aerts A.L."/>
            <person name="Allen A.E."/>
            <person name="Cuvelier M.L."/>
            <person name="Derelle E."/>
            <person name="Everett M.V."/>
            <person name="Foulon E."/>
            <person name="Grimwood J."/>
            <person name="Gundlach H."/>
            <person name="Henrissat B."/>
            <person name="Napoli C."/>
            <person name="McDonald S.M."/>
            <person name="Parker M.S."/>
            <person name="Rombauts S."/>
            <person name="Salamov A."/>
            <person name="Von Dassow P."/>
            <person name="Badger J.H."/>
            <person name="Coutinho P.M."/>
            <person name="Demir E."/>
            <person name="Dubchak I."/>
            <person name="Gentemann C."/>
            <person name="Eikrem W."/>
            <person name="Gready J.E."/>
            <person name="John U."/>
            <person name="Lanier W."/>
            <person name="Lindquist E.A."/>
            <person name="Lucas S."/>
            <person name="Mayer K.F."/>
            <person name="Moreau H."/>
            <person name="Not F."/>
            <person name="Otillar R."/>
            <person name="Panaud O."/>
            <person name="Pangilinan J."/>
            <person name="Paulsen I."/>
            <person name="Piegu B."/>
            <person name="Poliakov A."/>
            <person name="Robbens S."/>
            <person name="Schmutz J."/>
            <person name="Toulza E."/>
            <person name="Wyss T."/>
            <person name="Zelensky A."/>
            <person name="Zhou K."/>
            <person name="Armbrust E.V."/>
            <person name="Bhattacharya D."/>
            <person name="Goodenough U.W."/>
            <person name="Van de Peer Y."/>
            <person name="Grigoriev I.V."/>
        </authorList>
    </citation>
    <scope>NUCLEOTIDE SEQUENCE [LARGE SCALE GENOMIC DNA]</scope>
    <source>
        <strain evidence="9">RCC299 / NOUM17</strain>
    </source>
</reference>
<feature type="transmembrane region" description="Helical" evidence="7">
    <location>
        <begin position="37"/>
        <end position="63"/>
    </location>
</feature>
<dbReference type="InterPro" id="IPR038770">
    <property type="entry name" value="Na+/solute_symporter_sf"/>
</dbReference>
<proteinExistence type="inferred from homology"/>
<keyword evidence="5 7" id="KW-0472">Membrane</keyword>
<dbReference type="InParanoid" id="C1E855"/>
<dbReference type="InterPro" id="IPR002657">
    <property type="entry name" value="BilAc:Na_symport/Acr3"/>
</dbReference>
<feature type="compositionally biased region" description="Basic and acidic residues" evidence="6">
    <location>
        <begin position="470"/>
        <end position="479"/>
    </location>
</feature>
<evidence type="ECO:0000313" key="8">
    <source>
        <dbReference type="EMBL" id="ACO64454.1"/>
    </source>
</evidence>
<dbReference type="Gene3D" id="1.20.1530.20">
    <property type="match status" value="1"/>
</dbReference>
<dbReference type="KEGG" id="mis:MICPUN_59254"/>
<dbReference type="GO" id="GO:0016020">
    <property type="term" value="C:membrane"/>
    <property type="evidence" value="ECO:0007669"/>
    <property type="project" value="UniProtKB-SubCell"/>
</dbReference>
<dbReference type="GeneID" id="8244123"/>
<feature type="transmembrane region" description="Helical" evidence="7">
    <location>
        <begin position="100"/>
        <end position="124"/>
    </location>
</feature>
<dbReference type="EMBL" id="CP001327">
    <property type="protein sequence ID" value="ACO64454.1"/>
    <property type="molecule type" value="Genomic_DNA"/>
</dbReference>
<dbReference type="Proteomes" id="UP000002009">
    <property type="component" value="Chromosome 6"/>
</dbReference>
<sequence>MANPAIAATGNIILFVLILGLASQVDWGEFKQRFSKPYGIGIGLLCQFIVLPLAGLASVRAFFPNNPVYGIPLLVTVCSPGGSYSNWWCSLFNSDLPLSMAMTTASSLLAVGTLPVNIMIYLALAYPNRGDDGVKVAYGGLFLSLAMVVCGIGLGLLASIKRPEWRENLGKLGNAAGVTLVLLGVFFSSNSSRPIWARSLEFYVGVGVPCVVGLLVALAFAYACGLPKPHCLSVTIETAYQNTAIPLAVILSTFSNDDKAMCDTIGMRAEAVEGEGGGAADCDVIGVAAGVPTFYQVVQVVSLGILCLAGWKAGWTYAPPHHTLWRILSDNYQPIAGDDEPDDPDVRLAHGGSTGSFVHRDIRARRRHTRSLSLGSGENFDFDSINFAELGAIGEERTADNPLGGVGDAGGRGGGRARRGRGGRGPGHARTRSDGGFFFDAALPPSRSPKKGEVNSLLRVNSLGDIVEDDSPRREKSDEVTGEGDECGDDETVDVEAVDLEKK</sequence>
<keyword evidence="3 7" id="KW-0812">Transmembrane</keyword>
<evidence type="ECO:0000256" key="4">
    <source>
        <dbReference type="ARBA" id="ARBA00022989"/>
    </source>
</evidence>
<evidence type="ECO:0000256" key="3">
    <source>
        <dbReference type="ARBA" id="ARBA00022692"/>
    </source>
</evidence>
<dbReference type="Pfam" id="PF01758">
    <property type="entry name" value="SBF"/>
    <property type="match status" value="1"/>
</dbReference>
<dbReference type="InterPro" id="IPR004710">
    <property type="entry name" value="Bilac:Na_transpt"/>
</dbReference>
<feature type="compositionally biased region" description="Acidic residues" evidence="6">
    <location>
        <begin position="480"/>
        <end position="503"/>
    </location>
</feature>
<comment type="similarity">
    <text evidence="2">Belongs to the bile acid:sodium symporter (BASS) (TC 2.A.28) family.</text>
</comment>
<dbReference type="eggNOG" id="KOG2718">
    <property type="taxonomic scope" value="Eukaryota"/>
</dbReference>
<dbReference type="PANTHER" id="PTHR10361:SF28">
    <property type="entry name" value="P3 PROTEIN-RELATED"/>
    <property type="match status" value="1"/>
</dbReference>
<gene>
    <name evidence="8" type="ORF">MICPUN_59254</name>
</gene>
<keyword evidence="4 7" id="KW-1133">Transmembrane helix</keyword>
<feature type="transmembrane region" description="Helical" evidence="7">
    <location>
        <begin position="6"/>
        <end position="25"/>
    </location>
</feature>
<name>C1E855_MICCC</name>
<feature type="transmembrane region" description="Helical" evidence="7">
    <location>
        <begin position="172"/>
        <end position="190"/>
    </location>
</feature>
<evidence type="ECO:0000256" key="5">
    <source>
        <dbReference type="ARBA" id="ARBA00023136"/>
    </source>
</evidence>
<keyword evidence="9" id="KW-1185">Reference proteome</keyword>